<protein>
    <submittedName>
        <fullName evidence="1">Uncharacterized protein</fullName>
    </submittedName>
</protein>
<accession>A0ACC2N9U2</accession>
<name>A0ACC2N9U2_9HYME</name>
<evidence type="ECO:0000313" key="1">
    <source>
        <dbReference type="EMBL" id="KAJ8667693.1"/>
    </source>
</evidence>
<proteinExistence type="predicted"/>
<sequence length="833" mass="92543">MDLGKILHIRIYRILNINCHHKCPTSKVPALWLLLVLSDHASPSWSRGGLPPPRHYLYRLMNLLNPFRTSPTSNGKPLDEPIAKASNHQPAQYAPRMPYTGGGYHYEPPPSPIAPSLAPTLPPNNNGYSSGLAAWMSGKTCNPCNQVPWVPIFRNDAHQGISQYAPNAGYQAPAPSIQGYNYPASNTHNLQQQQHHSAPISQSSQGPYPGVSPPVFDAKPFNTPALEYSSPGQLYHPPPPQAVPVNHQASYFDNPGSDNSHNFPPHSDESNQHHHHQPPEESDFPPGDIEDSGTLEHDGEHPPFGADVDYSQQSGSGLYDERPSGPEPEHAESRPVQVNNQPLTSHNLSPPSILPTRLFDPETGTSVHFQRSPLIDLTVAGESGHTTTTTTTTVRPVYRPSPGHQQSSREQYTRTTLSPSTVIEYMVSAGDISSSEEGRSAERWTTTTTRPEMVTTQKLFTTTRKELVDQKHQESRIETLVQSYEILRKSNRTSKEEEREEKDSQQLEQVTFNDTEDSSASKEVNVDDKPDNGKRNKQVIQIIIPYTSQYTASPFHPTRPAIIEESRRVSVTRHAPQRNISSSSPEANSIDVHRLQKNIDNWTIQEYSKSSASVTRRPNSTYPRWLSSKSIPDEYLLTVGELDESSEYYDFSNETKLQRGTNHTEDSQQYLESTTPEPTTQRVNIVTAIYSKSPKKYESPPSRAPPIPLPTPTFNRSSSEKVYVVTPVPISDVIASGSIHPNSLEQLYAKDESSKGKPQRDVEQAYQVLPQAVNNLAVLSSPPDSAAPVLWGIMEHEQLAASPDQPRWRSESDVLPEPQDAPVLYAGHSKVSV</sequence>
<comment type="caution">
    <text evidence="1">The sequence shown here is derived from an EMBL/GenBank/DDBJ whole genome shotgun (WGS) entry which is preliminary data.</text>
</comment>
<keyword evidence="2" id="KW-1185">Reference proteome</keyword>
<evidence type="ECO:0000313" key="2">
    <source>
        <dbReference type="Proteomes" id="UP001239111"/>
    </source>
</evidence>
<dbReference type="EMBL" id="CM056744">
    <property type="protein sequence ID" value="KAJ8667693.1"/>
    <property type="molecule type" value="Genomic_DNA"/>
</dbReference>
<reference evidence="1" key="1">
    <citation type="submission" date="2023-04" db="EMBL/GenBank/DDBJ databases">
        <title>A chromosome-level genome assembly of the parasitoid wasp Eretmocerus hayati.</title>
        <authorList>
            <person name="Zhong Y."/>
            <person name="Liu S."/>
            <person name="Liu Y."/>
        </authorList>
    </citation>
    <scope>NUCLEOTIDE SEQUENCE</scope>
    <source>
        <strain evidence="1">ZJU_SS_LIU_2023</strain>
    </source>
</reference>
<dbReference type="Proteomes" id="UP001239111">
    <property type="component" value="Chromosome 4"/>
</dbReference>
<gene>
    <name evidence="1" type="ORF">QAD02_009356</name>
</gene>
<organism evidence="1 2">
    <name type="scientific">Eretmocerus hayati</name>
    <dbReference type="NCBI Taxonomy" id="131215"/>
    <lineage>
        <taxon>Eukaryota</taxon>
        <taxon>Metazoa</taxon>
        <taxon>Ecdysozoa</taxon>
        <taxon>Arthropoda</taxon>
        <taxon>Hexapoda</taxon>
        <taxon>Insecta</taxon>
        <taxon>Pterygota</taxon>
        <taxon>Neoptera</taxon>
        <taxon>Endopterygota</taxon>
        <taxon>Hymenoptera</taxon>
        <taxon>Apocrita</taxon>
        <taxon>Proctotrupomorpha</taxon>
        <taxon>Chalcidoidea</taxon>
        <taxon>Aphelinidae</taxon>
        <taxon>Aphelininae</taxon>
        <taxon>Eretmocerus</taxon>
    </lineage>
</organism>